<dbReference type="InterPro" id="IPR007272">
    <property type="entry name" value="Sulf_transp_TsuA/YedE"/>
</dbReference>
<feature type="transmembrane region" description="Helical" evidence="1">
    <location>
        <begin position="84"/>
        <end position="107"/>
    </location>
</feature>
<keyword evidence="1" id="KW-0812">Transmembrane</keyword>
<gene>
    <name evidence="2" type="ORF">MNBD_GAMMA21-796</name>
</gene>
<feature type="non-terminal residue" evidence="2">
    <location>
        <position position="183"/>
    </location>
</feature>
<keyword evidence="1" id="KW-1133">Transmembrane helix</keyword>
<dbReference type="Pfam" id="PF04143">
    <property type="entry name" value="Sulf_transp"/>
    <property type="match status" value="1"/>
</dbReference>
<feature type="transmembrane region" description="Helical" evidence="1">
    <location>
        <begin position="6"/>
        <end position="24"/>
    </location>
</feature>
<evidence type="ECO:0000256" key="1">
    <source>
        <dbReference type="SAM" id="Phobius"/>
    </source>
</evidence>
<feature type="transmembrane region" description="Helical" evidence="1">
    <location>
        <begin position="119"/>
        <end position="136"/>
    </location>
</feature>
<evidence type="ECO:0000313" key="2">
    <source>
        <dbReference type="EMBL" id="VAW98416.1"/>
    </source>
</evidence>
<keyword evidence="1" id="KW-0472">Membrane</keyword>
<name>A0A3B1B009_9ZZZZ</name>
<dbReference type="AlphaFoldDB" id="A0A3B1B009"/>
<accession>A0A3B1B009</accession>
<dbReference type="EMBL" id="UOFR01000059">
    <property type="protein sequence ID" value="VAW98416.1"/>
    <property type="molecule type" value="Genomic_DNA"/>
</dbReference>
<feature type="transmembrane region" description="Helical" evidence="1">
    <location>
        <begin position="45"/>
        <end position="64"/>
    </location>
</feature>
<sequence>MESAPIWYVILSGFGLAIILGIMVHKTNFCTMGAISDWVNMGDKGRMYAWLLAIAVAMFGVLVLEQLGIINLSMTMPPYRTPGFAWLRYLLGGLMFGVGMTLAGGCVNKTLIRIGGGNMKSLFVLLIGGIMAFLMTKTDFYHYAFHIWMDPLTINLQNYGIENQQITTMVGSALGVANSSWFH</sequence>
<proteinExistence type="predicted"/>
<organism evidence="2">
    <name type="scientific">hydrothermal vent metagenome</name>
    <dbReference type="NCBI Taxonomy" id="652676"/>
    <lineage>
        <taxon>unclassified sequences</taxon>
        <taxon>metagenomes</taxon>
        <taxon>ecological metagenomes</taxon>
    </lineage>
</organism>
<protein>
    <submittedName>
        <fullName evidence="2">Uncharacterized protein</fullName>
    </submittedName>
</protein>
<reference evidence="2" key="1">
    <citation type="submission" date="2018-06" db="EMBL/GenBank/DDBJ databases">
        <authorList>
            <person name="Zhirakovskaya E."/>
        </authorList>
    </citation>
    <scope>NUCLEOTIDE SEQUENCE</scope>
</reference>